<feature type="domain" description="Mur ligase C-terminal" evidence="3">
    <location>
        <begin position="339"/>
        <end position="465"/>
    </location>
</feature>
<dbReference type="PANTHER" id="PTHR23135">
    <property type="entry name" value="MUR LIGASE FAMILY MEMBER"/>
    <property type="match status" value="1"/>
</dbReference>
<dbReference type="InterPro" id="IPR036615">
    <property type="entry name" value="Mur_ligase_C_dom_sf"/>
</dbReference>
<evidence type="ECO:0000256" key="1">
    <source>
        <dbReference type="ARBA" id="ARBA00005898"/>
    </source>
</evidence>
<dbReference type="InterPro" id="IPR004101">
    <property type="entry name" value="Mur_ligase_C"/>
</dbReference>
<dbReference type="Gene3D" id="3.90.190.20">
    <property type="entry name" value="Mur ligase, C-terminal domain"/>
    <property type="match status" value="1"/>
</dbReference>
<dbReference type="GO" id="GO:0051301">
    <property type="term" value="P:cell division"/>
    <property type="evidence" value="ECO:0007669"/>
    <property type="project" value="InterPro"/>
</dbReference>
<evidence type="ECO:0000259" key="3">
    <source>
        <dbReference type="Pfam" id="PF02875"/>
    </source>
</evidence>
<dbReference type="SUPFAM" id="SSF53244">
    <property type="entry name" value="MurD-like peptide ligases, peptide-binding domain"/>
    <property type="match status" value="1"/>
</dbReference>
<dbReference type="InterPro" id="IPR005761">
    <property type="entry name" value="UDP-N-AcMur-Glu-dNH2Pim_ligase"/>
</dbReference>
<dbReference type="InterPro" id="IPR035911">
    <property type="entry name" value="MurE/MurF_N"/>
</dbReference>
<dbReference type="Gene3D" id="3.40.1390.10">
    <property type="entry name" value="MurE/MurF, N-terminal domain"/>
    <property type="match status" value="1"/>
</dbReference>
<dbReference type="SUPFAM" id="SSF63418">
    <property type="entry name" value="MurE/MurF N-terminal domain"/>
    <property type="match status" value="1"/>
</dbReference>
<dbReference type="SUPFAM" id="SSF53623">
    <property type="entry name" value="MurD-like peptide ligases, catalytic domain"/>
    <property type="match status" value="1"/>
</dbReference>
<dbReference type="NCBIfam" id="TIGR01085">
    <property type="entry name" value="murE"/>
    <property type="match status" value="1"/>
</dbReference>
<sequence>MLRPELPVSRSLSSIADQVGAIAPDLDLDILGMTNVSSEIEEGDLFLAFAGKKVHGASYWKEAKALGARAVLTDAAGALLVQDFPTVVVADPRRSSGNLSSWFYGEPMRDMFSVGITGTNGKTTTSTLLYQMWSYVGREAGLIGTVETRIGRDGVFSKRTTPESAELQSLVATMRERHVRNLAMEVSSHSIVLERIRGSHFNCIGFSNLTQDHLDFHPTMEEYFLAKSSLFTHEFADLAFINIDDPYGERLARLTQLPVIRLSRNDKRADWSYSSVRAVSKGQEISIRGPGGILIEGTLAMFGDFNLDNALMAIAIAVESGVDLVDIAAMLPRLTGAEGRLETINVGQPFSAFVDYAHSPDAVTRVLETCKSIATGKVIAVLGCGGDRDSSKRPLMGRALIDGSQVAVFTSDNPRSENPEKILAEMTQGLDIHLPNAVVSDRHDAIAYAVSCAQPGDVVVVLGKGHESGQEIAGVITPFDDRLQLAAALEGHR</sequence>
<dbReference type="NCBIfam" id="NF001126">
    <property type="entry name" value="PRK00139.1-4"/>
    <property type="match status" value="1"/>
</dbReference>
<dbReference type="Gene3D" id="3.40.1190.10">
    <property type="entry name" value="Mur-like, catalytic domain"/>
    <property type="match status" value="1"/>
</dbReference>
<evidence type="ECO:0000313" key="5">
    <source>
        <dbReference type="EMBL" id="CAB4656848.1"/>
    </source>
</evidence>
<dbReference type="Pfam" id="PF02875">
    <property type="entry name" value="Mur_ligase_C"/>
    <property type="match status" value="1"/>
</dbReference>
<evidence type="ECO:0000259" key="4">
    <source>
        <dbReference type="Pfam" id="PF08245"/>
    </source>
</evidence>
<organism evidence="5">
    <name type="scientific">freshwater metagenome</name>
    <dbReference type="NCBI Taxonomy" id="449393"/>
    <lineage>
        <taxon>unclassified sequences</taxon>
        <taxon>metagenomes</taxon>
        <taxon>ecological metagenomes</taxon>
    </lineage>
</organism>
<dbReference type="InterPro" id="IPR000713">
    <property type="entry name" value="Mur_ligase_N"/>
</dbReference>
<dbReference type="InterPro" id="IPR013221">
    <property type="entry name" value="Mur_ligase_cen"/>
</dbReference>
<feature type="domain" description="Mur ligase central" evidence="4">
    <location>
        <begin position="116"/>
        <end position="317"/>
    </location>
</feature>
<comment type="similarity">
    <text evidence="1">Belongs to the MurCDEF family. MurE subfamily.</text>
</comment>
<name>A0A6J6L6N5_9ZZZZ</name>
<dbReference type="GO" id="GO:0008360">
    <property type="term" value="P:regulation of cell shape"/>
    <property type="evidence" value="ECO:0007669"/>
    <property type="project" value="InterPro"/>
</dbReference>
<feature type="domain" description="Mur ligase N-terminal catalytic" evidence="2">
    <location>
        <begin position="32"/>
        <end position="79"/>
    </location>
</feature>
<dbReference type="AlphaFoldDB" id="A0A6J6L6N5"/>
<dbReference type="GO" id="GO:0016881">
    <property type="term" value="F:acid-amino acid ligase activity"/>
    <property type="evidence" value="ECO:0007669"/>
    <property type="project" value="InterPro"/>
</dbReference>
<dbReference type="Pfam" id="PF01225">
    <property type="entry name" value="Mur_ligase"/>
    <property type="match status" value="1"/>
</dbReference>
<protein>
    <submittedName>
        <fullName evidence="5">Unannotated protein</fullName>
    </submittedName>
</protein>
<evidence type="ECO:0000259" key="2">
    <source>
        <dbReference type="Pfam" id="PF01225"/>
    </source>
</evidence>
<dbReference type="PANTHER" id="PTHR23135:SF4">
    <property type="entry name" value="UDP-N-ACETYLMURAMOYL-L-ALANYL-D-GLUTAMATE--2,6-DIAMINOPIMELATE LIGASE MURE HOMOLOG, CHLOROPLASTIC"/>
    <property type="match status" value="1"/>
</dbReference>
<dbReference type="GO" id="GO:0005524">
    <property type="term" value="F:ATP binding"/>
    <property type="evidence" value="ECO:0007669"/>
    <property type="project" value="InterPro"/>
</dbReference>
<dbReference type="EMBL" id="CAEZWO010000034">
    <property type="protein sequence ID" value="CAB4656848.1"/>
    <property type="molecule type" value="Genomic_DNA"/>
</dbReference>
<dbReference type="Pfam" id="PF08245">
    <property type="entry name" value="Mur_ligase_M"/>
    <property type="match status" value="1"/>
</dbReference>
<dbReference type="HAMAP" id="MF_00208">
    <property type="entry name" value="MurE"/>
    <property type="match status" value="1"/>
</dbReference>
<gene>
    <name evidence="5" type="ORF">UFOPK2254_00484</name>
</gene>
<dbReference type="GO" id="GO:0005737">
    <property type="term" value="C:cytoplasm"/>
    <property type="evidence" value="ECO:0007669"/>
    <property type="project" value="InterPro"/>
</dbReference>
<dbReference type="NCBIfam" id="NF001124">
    <property type="entry name" value="PRK00139.1-2"/>
    <property type="match status" value="1"/>
</dbReference>
<proteinExistence type="inferred from homology"/>
<dbReference type="InterPro" id="IPR036565">
    <property type="entry name" value="Mur-like_cat_sf"/>
</dbReference>
<accession>A0A6J6L6N5</accession>
<reference evidence="5" key="1">
    <citation type="submission" date="2020-05" db="EMBL/GenBank/DDBJ databases">
        <authorList>
            <person name="Chiriac C."/>
            <person name="Salcher M."/>
            <person name="Ghai R."/>
            <person name="Kavagutti S V."/>
        </authorList>
    </citation>
    <scope>NUCLEOTIDE SEQUENCE</scope>
</reference>